<name>A0ACD1G9B0_9EURO</name>
<dbReference type="Proteomes" id="UP000249057">
    <property type="component" value="Unassembled WGS sequence"/>
</dbReference>
<organism evidence="1 2">
    <name type="scientific">Aspergillus brunneoviolaceus CBS 621.78</name>
    <dbReference type="NCBI Taxonomy" id="1450534"/>
    <lineage>
        <taxon>Eukaryota</taxon>
        <taxon>Fungi</taxon>
        <taxon>Dikarya</taxon>
        <taxon>Ascomycota</taxon>
        <taxon>Pezizomycotina</taxon>
        <taxon>Eurotiomycetes</taxon>
        <taxon>Eurotiomycetidae</taxon>
        <taxon>Eurotiales</taxon>
        <taxon>Aspergillaceae</taxon>
        <taxon>Aspergillus</taxon>
        <taxon>Aspergillus subgen. Circumdati</taxon>
    </lineage>
</organism>
<sequence length="239" mass="26526">MEEPTYDPSRPLATTTLVYQYKLVNCPGKTIVGLLVEYPPNGATPPHRHGGASVSAYVIRGAVLCKMNDDPMRTIEQGGSWYEAPGCHHRISANASATEPAAFFVSFVLETELLEREGPGVLVQIDEEYREVFARKMTEAAHPSYLLFNLQSRSSHSVLNTKKITLNHSVTPQLYTTPKPTTEADTHRATFRPIAAPPRRRDSLRPVPSIPNLSTSQLEKPLQSSDTQHNTRPPPQTEE</sequence>
<proteinExistence type="predicted"/>
<evidence type="ECO:0000313" key="1">
    <source>
        <dbReference type="EMBL" id="RAH45790.1"/>
    </source>
</evidence>
<keyword evidence="2" id="KW-1185">Reference proteome</keyword>
<protein>
    <submittedName>
        <fullName evidence="1">Uncharacterized protein</fullName>
    </submittedName>
</protein>
<reference evidence="1" key="1">
    <citation type="submission" date="2018-02" db="EMBL/GenBank/DDBJ databases">
        <title>The genomes of Aspergillus section Nigri reveals drivers in fungal speciation.</title>
        <authorList>
            <consortium name="DOE Joint Genome Institute"/>
            <person name="Vesth T.C."/>
            <person name="Nybo J."/>
            <person name="Theobald S."/>
            <person name="Brandl J."/>
            <person name="Frisvad J.C."/>
            <person name="Nielsen K.F."/>
            <person name="Lyhne E.K."/>
            <person name="Kogle M.E."/>
            <person name="Kuo A."/>
            <person name="Riley R."/>
            <person name="Clum A."/>
            <person name="Nolan M."/>
            <person name="Lipzen A."/>
            <person name="Salamov A."/>
            <person name="Henrissat B."/>
            <person name="Wiebenga A."/>
            <person name="De vries R.P."/>
            <person name="Grigoriev I.V."/>
            <person name="Mortensen U.H."/>
            <person name="Andersen M.R."/>
            <person name="Baker S.E."/>
        </authorList>
    </citation>
    <scope>NUCLEOTIDE SEQUENCE</scope>
    <source>
        <strain evidence="1">CBS 621.78</strain>
    </source>
</reference>
<dbReference type="EMBL" id="KZ825342">
    <property type="protein sequence ID" value="RAH45790.1"/>
    <property type="molecule type" value="Genomic_DNA"/>
</dbReference>
<gene>
    <name evidence="1" type="ORF">BO95DRAFT_431763</name>
</gene>
<evidence type="ECO:0000313" key="2">
    <source>
        <dbReference type="Proteomes" id="UP000249057"/>
    </source>
</evidence>
<accession>A0ACD1G9B0</accession>